<evidence type="ECO:0000256" key="6">
    <source>
        <dbReference type="ARBA" id="ARBA00022692"/>
    </source>
</evidence>
<evidence type="ECO:0000256" key="13">
    <source>
        <dbReference type="ARBA" id="ARBA00023237"/>
    </source>
</evidence>
<organism evidence="19 20">
    <name type="scientific">Almyronema epifaneia S1</name>
    <dbReference type="NCBI Taxonomy" id="2991925"/>
    <lineage>
        <taxon>Bacteria</taxon>
        <taxon>Bacillati</taxon>
        <taxon>Cyanobacteriota</taxon>
        <taxon>Cyanophyceae</taxon>
        <taxon>Nodosilineales</taxon>
        <taxon>Nodosilineaceae</taxon>
        <taxon>Almyronema</taxon>
        <taxon>Almyronema epifaneia</taxon>
    </lineage>
</organism>
<feature type="chain" id="PRO_5046283301" evidence="15">
    <location>
        <begin position="31"/>
        <end position="482"/>
    </location>
</feature>
<dbReference type="InterPro" id="IPR054765">
    <property type="entry name" value="SLBB_dom"/>
</dbReference>
<evidence type="ECO:0000259" key="17">
    <source>
        <dbReference type="Pfam" id="PF10531"/>
    </source>
</evidence>
<dbReference type="Pfam" id="PF22461">
    <property type="entry name" value="SLBB_2"/>
    <property type="match status" value="2"/>
</dbReference>
<evidence type="ECO:0000259" key="16">
    <source>
        <dbReference type="Pfam" id="PF02563"/>
    </source>
</evidence>
<evidence type="ECO:0000256" key="12">
    <source>
        <dbReference type="ARBA" id="ARBA00023139"/>
    </source>
</evidence>
<dbReference type="Proteomes" id="UP001600165">
    <property type="component" value="Unassembled WGS sequence"/>
</dbReference>
<feature type="domain" description="SLBB" evidence="18">
    <location>
        <begin position="130"/>
        <end position="214"/>
    </location>
</feature>
<feature type="signal peptide" evidence="15">
    <location>
        <begin position="1"/>
        <end position="30"/>
    </location>
</feature>
<feature type="domain" description="Soluble ligand binding" evidence="17">
    <location>
        <begin position="366"/>
        <end position="419"/>
    </location>
</feature>
<evidence type="ECO:0000256" key="7">
    <source>
        <dbReference type="ARBA" id="ARBA00022729"/>
    </source>
</evidence>
<protein>
    <submittedName>
        <fullName evidence="19">SLBB domain-containing protein</fullName>
    </submittedName>
</protein>
<accession>A0ABW6IFV5</accession>
<feature type="domain" description="Polysaccharide export protein N-terminal" evidence="16">
    <location>
        <begin position="50"/>
        <end position="122"/>
    </location>
</feature>
<evidence type="ECO:0000256" key="14">
    <source>
        <dbReference type="ARBA" id="ARBA00023288"/>
    </source>
</evidence>
<evidence type="ECO:0000256" key="9">
    <source>
        <dbReference type="ARBA" id="ARBA00023065"/>
    </source>
</evidence>
<keyword evidence="13" id="KW-0998">Cell outer membrane</keyword>
<evidence type="ECO:0000256" key="1">
    <source>
        <dbReference type="ARBA" id="ARBA00004571"/>
    </source>
</evidence>
<keyword evidence="5" id="KW-0762">Sugar transport</keyword>
<evidence type="ECO:0000259" key="18">
    <source>
        <dbReference type="Pfam" id="PF22461"/>
    </source>
</evidence>
<keyword evidence="11" id="KW-0472">Membrane</keyword>
<evidence type="ECO:0000313" key="20">
    <source>
        <dbReference type="Proteomes" id="UP001600165"/>
    </source>
</evidence>
<dbReference type="Pfam" id="PF02563">
    <property type="entry name" value="Poly_export"/>
    <property type="match status" value="1"/>
</dbReference>
<evidence type="ECO:0000256" key="3">
    <source>
        <dbReference type="ARBA" id="ARBA00022448"/>
    </source>
</evidence>
<dbReference type="InterPro" id="IPR003715">
    <property type="entry name" value="Poly_export_N"/>
</dbReference>
<dbReference type="RefSeq" id="WP_377965451.1">
    <property type="nucleotide sequence ID" value="NZ_JBHZOL010000077.1"/>
</dbReference>
<evidence type="ECO:0000256" key="4">
    <source>
        <dbReference type="ARBA" id="ARBA00022452"/>
    </source>
</evidence>
<keyword evidence="20" id="KW-1185">Reference proteome</keyword>
<keyword evidence="7 15" id="KW-0732">Signal</keyword>
<feature type="domain" description="SLBB" evidence="18">
    <location>
        <begin position="275"/>
        <end position="341"/>
    </location>
</feature>
<comment type="similarity">
    <text evidence="2">Belongs to the BexD/CtrA/VexA family.</text>
</comment>
<evidence type="ECO:0000256" key="5">
    <source>
        <dbReference type="ARBA" id="ARBA00022597"/>
    </source>
</evidence>
<keyword evidence="8" id="KW-0625">Polysaccharide transport</keyword>
<dbReference type="InterPro" id="IPR049712">
    <property type="entry name" value="Poly_export"/>
</dbReference>
<proteinExistence type="inferred from homology"/>
<dbReference type="PANTHER" id="PTHR33619:SF3">
    <property type="entry name" value="POLYSACCHARIDE EXPORT PROTEIN GFCE-RELATED"/>
    <property type="match status" value="1"/>
</dbReference>
<comment type="caution">
    <text evidence="19">The sequence shown here is derived from an EMBL/GenBank/DDBJ whole genome shotgun (WGS) entry which is preliminary data.</text>
</comment>
<dbReference type="EMBL" id="JBHZOL010000077">
    <property type="protein sequence ID" value="MFE4107078.1"/>
    <property type="molecule type" value="Genomic_DNA"/>
</dbReference>
<reference evidence="19 20" key="1">
    <citation type="submission" date="2024-10" db="EMBL/GenBank/DDBJ databases">
        <authorList>
            <person name="Ratan Roy A."/>
            <person name="Morales Sandoval P.H."/>
            <person name="De Los Santos Villalobos S."/>
            <person name="Chakraborty S."/>
            <person name="Mukherjee J."/>
        </authorList>
    </citation>
    <scope>NUCLEOTIDE SEQUENCE [LARGE SCALE GENOMIC DNA]</scope>
    <source>
        <strain evidence="19 20">S1</strain>
    </source>
</reference>
<evidence type="ECO:0000313" key="19">
    <source>
        <dbReference type="EMBL" id="MFE4107078.1"/>
    </source>
</evidence>
<evidence type="ECO:0000256" key="2">
    <source>
        <dbReference type="ARBA" id="ARBA00009450"/>
    </source>
</evidence>
<evidence type="ECO:0000256" key="10">
    <source>
        <dbReference type="ARBA" id="ARBA00023114"/>
    </source>
</evidence>
<evidence type="ECO:0000256" key="15">
    <source>
        <dbReference type="SAM" id="SignalP"/>
    </source>
</evidence>
<evidence type="ECO:0000256" key="8">
    <source>
        <dbReference type="ARBA" id="ARBA00023047"/>
    </source>
</evidence>
<dbReference type="PANTHER" id="PTHR33619">
    <property type="entry name" value="POLYSACCHARIDE EXPORT PROTEIN GFCE-RELATED"/>
    <property type="match status" value="1"/>
</dbReference>
<keyword evidence="14" id="KW-0449">Lipoprotein</keyword>
<evidence type="ECO:0000256" key="11">
    <source>
        <dbReference type="ARBA" id="ARBA00023136"/>
    </source>
</evidence>
<gene>
    <name evidence="19" type="ORF">ACFVKH_12355</name>
</gene>
<keyword evidence="6" id="KW-0812">Transmembrane</keyword>
<dbReference type="Pfam" id="PF10531">
    <property type="entry name" value="SLBB"/>
    <property type="match status" value="1"/>
</dbReference>
<keyword evidence="10" id="KW-0626">Porin</keyword>
<dbReference type="InterPro" id="IPR019554">
    <property type="entry name" value="Soluble_ligand-bd"/>
</dbReference>
<keyword evidence="3" id="KW-0813">Transport</keyword>
<comment type="subcellular location">
    <subcellularLocation>
        <location evidence="1">Cell outer membrane</location>
        <topology evidence="1">Multi-pass membrane protein</topology>
    </subcellularLocation>
</comment>
<dbReference type="Gene3D" id="3.10.560.10">
    <property type="entry name" value="Outer membrane lipoprotein wza domain like"/>
    <property type="match status" value="3"/>
</dbReference>
<sequence length="482" mass="50759">MTASSFLPRSLISSLTSLTLLVSSTASVWAANPERPFADLATTDVALVPEASYRLGAGDRIRIDIFRVPQYSGEHDILIDGSVTLPVAGKVNFAGLTLDQATEAVRSAYGNILRQPRITVVLLTPRPLRIGVAGEVTTPGSYTVERTGAQFPTITSLLETAGGVTQLADLRQIQVSRPRPSGGNEVITVDLWQLVQTGDLGYDMTLRDGDTVFVPTTAALNLAEALQLSSASFAANESRPLNIAVVGEVFRPGPYTVTGTARTGEAGVPGGGGGTSIPPTVTRAIQVAGGIKPLADVREIQVQRRTRTGTEQIIAVNLWQLLQQGDLTQDIVLQEGDTVIVPTADAVSSEEAAQLASASFSPDTVKVNVVGEVVNPGIIQIPPNTPLNQGLLAAGGFNNRASQGEVDLVRLNPNGTVERRTIDIDFAEGADSDSNPTLRNNDVLIVSRSTAASIGDTLDTIARPISSALSLLTLPFTLLRLF</sequence>
<name>A0ABW6IFV5_9CYAN</name>
<keyword evidence="4" id="KW-1134">Transmembrane beta strand</keyword>
<keyword evidence="9" id="KW-0406">Ion transport</keyword>
<keyword evidence="12" id="KW-0564">Palmitate</keyword>